<organism evidence="5 6">
    <name type="scientific">Aduncisulcus paluster</name>
    <dbReference type="NCBI Taxonomy" id="2918883"/>
    <lineage>
        <taxon>Eukaryota</taxon>
        <taxon>Metamonada</taxon>
        <taxon>Carpediemonas-like organisms</taxon>
        <taxon>Aduncisulcus</taxon>
    </lineage>
</organism>
<keyword evidence="2" id="KW-0663">Pyridoxal phosphate</keyword>
<protein>
    <submittedName>
        <fullName evidence="5">Alanine racemase like protein</fullName>
    </submittedName>
</protein>
<evidence type="ECO:0000256" key="2">
    <source>
        <dbReference type="ARBA" id="ARBA00022898"/>
    </source>
</evidence>
<dbReference type="EMBL" id="BQXS01009222">
    <property type="protein sequence ID" value="GKT30972.1"/>
    <property type="molecule type" value="Genomic_DNA"/>
</dbReference>
<evidence type="ECO:0000256" key="1">
    <source>
        <dbReference type="ARBA" id="ARBA00001933"/>
    </source>
</evidence>
<keyword evidence="3" id="KW-0413">Isomerase</keyword>
<dbReference type="Pfam" id="PF00842">
    <property type="entry name" value="Ala_racemase_C"/>
    <property type="match status" value="1"/>
</dbReference>
<accession>A0ABQ5KEL1</accession>
<dbReference type="PRINTS" id="PR00992">
    <property type="entry name" value="ALARACEMASE"/>
</dbReference>
<evidence type="ECO:0000256" key="3">
    <source>
        <dbReference type="ARBA" id="ARBA00023235"/>
    </source>
</evidence>
<feature type="domain" description="Alanine racemase C-terminal" evidence="4">
    <location>
        <begin position="1"/>
        <end position="95"/>
    </location>
</feature>
<gene>
    <name evidence="5" type="ORF">ADUPG1_005707</name>
</gene>
<name>A0ABQ5KEL1_9EUKA</name>
<dbReference type="InterPro" id="IPR009006">
    <property type="entry name" value="Ala_racemase/Decarboxylase_C"/>
</dbReference>
<evidence type="ECO:0000313" key="5">
    <source>
        <dbReference type="EMBL" id="GKT30972.1"/>
    </source>
</evidence>
<comment type="cofactor">
    <cofactor evidence="1">
        <name>pyridoxal 5'-phosphate</name>
        <dbReference type="ChEBI" id="CHEBI:597326"/>
    </cofactor>
</comment>
<dbReference type="Gene3D" id="2.40.37.10">
    <property type="entry name" value="Lyase, Ornithine Decarboxylase, Chain A, domain 1"/>
    <property type="match status" value="1"/>
</dbReference>
<dbReference type="InterPro" id="IPR011079">
    <property type="entry name" value="Ala_racemase_C"/>
</dbReference>
<dbReference type="SMART" id="SM01005">
    <property type="entry name" value="Ala_racemase_C"/>
    <property type="match status" value="1"/>
</dbReference>
<sequence>ATIPLGYADGYRRQLSSAGKVLVHGQHAPIVGRVYMDQSVIDVGEIDNVEAGDEVVIIGRQEQAEISAERMACELGTINYEIVSTLMARVPRIYKDS</sequence>
<evidence type="ECO:0000313" key="6">
    <source>
        <dbReference type="Proteomes" id="UP001057375"/>
    </source>
</evidence>
<dbReference type="PANTHER" id="PTHR30511">
    <property type="entry name" value="ALANINE RACEMASE"/>
    <property type="match status" value="1"/>
</dbReference>
<keyword evidence="6" id="KW-1185">Reference proteome</keyword>
<proteinExistence type="predicted"/>
<feature type="non-terminal residue" evidence="5">
    <location>
        <position position="1"/>
    </location>
</feature>
<dbReference type="PANTHER" id="PTHR30511:SF0">
    <property type="entry name" value="ALANINE RACEMASE, CATABOLIC-RELATED"/>
    <property type="match status" value="1"/>
</dbReference>
<evidence type="ECO:0000259" key="4">
    <source>
        <dbReference type="SMART" id="SM01005"/>
    </source>
</evidence>
<dbReference type="SUPFAM" id="SSF50621">
    <property type="entry name" value="Alanine racemase C-terminal domain-like"/>
    <property type="match status" value="1"/>
</dbReference>
<dbReference type="InterPro" id="IPR000821">
    <property type="entry name" value="Ala_racemase"/>
</dbReference>
<reference evidence="5" key="1">
    <citation type="submission" date="2022-03" db="EMBL/GenBank/DDBJ databases">
        <title>Draft genome sequence of Aduncisulcus paluster, a free-living microaerophilic Fornicata.</title>
        <authorList>
            <person name="Yuyama I."/>
            <person name="Kume K."/>
            <person name="Tamura T."/>
            <person name="Inagaki Y."/>
            <person name="Hashimoto T."/>
        </authorList>
    </citation>
    <scope>NUCLEOTIDE SEQUENCE</scope>
    <source>
        <strain evidence="5">NY0171</strain>
    </source>
</reference>
<comment type="caution">
    <text evidence="5">The sequence shown here is derived from an EMBL/GenBank/DDBJ whole genome shotgun (WGS) entry which is preliminary data.</text>
</comment>
<dbReference type="Proteomes" id="UP001057375">
    <property type="component" value="Unassembled WGS sequence"/>
</dbReference>